<sequence length="126" mass="14649">MAHELLKDPTHAEFIEWCSAWIRILKTLRAENAALINQLADALKETARRSFIEQAEEFQLLMLSREQSMILLRHEINEQMEWLEKQPIGVPAPHLYEVLKGDVEGMVQEHDRVRVAFLVFINQGVS</sequence>
<evidence type="ECO:0000313" key="1">
    <source>
        <dbReference type="EMBL" id="TWF32354.1"/>
    </source>
</evidence>
<comment type="caution">
    <text evidence="1">The sequence shown here is derived from an EMBL/GenBank/DDBJ whole genome shotgun (WGS) entry which is preliminary data.</text>
</comment>
<gene>
    <name evidence="1" type="ORF">FHW36_11627</name>
</gene>
<dbReference type="EMBL" id="VIWO01000016">
    <property type="protein sequence ID" value="TWF32354.1"/>
    <property type="molecule type" value="Genomic_DNA"/>
</dbReference>
<protein>
    <submittedName>
        <fullName evidence="1">Uncharacterized protein</fullName>
    </submittedName>
</protein>
<dbReference type="AlphaFoldDB" id="A0A561P2Q6"/>
<dbReference type="RefSeq" id="WP_145675052.1">
    <property type="nucleotide sequence ID" value="NZ_VIWO01000016.1"/>
</dbReference>
<organism evidence="1 2">
    <name type="scientific">Chitinophaga polysaccharea</name>
    <dbReference type="NCBI Taxonomy" id="1293035"/>
    <lineage>
        <taxon>Bacteria</taxon>
        <taxon>Pseudomonadati</taxon>
        <taxon>Bacteroidota</taxon>
        <taxon>Chitinophagia</taxon>
        <taxon>Chitinophagales</taxon>
        <taxon>Chitinophagaceae</taxon>
        <taxon>Chitinophaga</taxon>
    </lineage>
</organism>
<reference evidence="1 2" key="1">
    <citation type="submission" date="2019-06" db="EMBL/GenBank/DDBJ databases">
        <title>Sorghum-associated microbial communities from plants grown in Nebraska, USA.</title>
        <authorList>
            <person name="Schachtman D."/>
        </authorList>
    </citation>
    <scope>NUCLEOTIDE SEQUENCE [LARGE SCALE GENOMIC DNA]</scope>
    <source>
        <strain evidence="1 2">1209</strain>
    </source>
</reference>
<evidence type="ECO:0000313" key="2">
    <source>
        <dbReference type="Proteomes" id="UP000320811"/>
    </source>
</evidence>
<proteinExistence type="predicted"/>
<name>A0A561P2Q6_9BACT</name>
<dbReference type="Proteomes" id="UP000320811">
    <property type="component" value="Unassembled WGS sequence"/>
</dbReference>
<keyword evidence="2" id="KW-1185">Reference proteome</keyword>
<dbReference type="OrthoDB" id="671944at2"/>
<accession>A0A561P2Q6</accession>